<keyword evidence="1" id="KW-0813">Transport</keyword>
<organism evidence="5 6">
    <name type="scientific">Prosthecodimorpha hirschii</name>
    <dbReference type="NCBI Taxonomy" id="665126"/>
    <lineage>
        <taxon>Bacteria</taxon>
        <taxon>Pseudomonadati</taxon>
        <taxon>Pseudomonadota</taxon>
        <taxon>Alphaproteobacteria</taxon>
        <taxon>Hyphomicrobiales</taxon>
        <taxon>Ancalomicrobiaceae</taxon>
        <taxon>Prosthecodimorpha</taxon>
    </lineage>
</organism>
<protein>
    <recommendedName>
        <fullName evidence="4">ABC transporter domain-containing protein</fullName>
    </recommendedName>
</protein>
<dbReference type="PROSITE" id="PS50893">
    <property type="entry name" value="ABC_TRANSPORTER_2"/>
    <property type="match status" value="1"/>
</dbReference>
<dbReference type="STRING" id="665126.ABB55_02645"/>
<dbReference type="SUPFAM" id="SSF52540">
    <property type="entry name" value="P-loop containing nucleoside triphosphate hydrolases"/>
    <property type="match status" value="1"/>
</dbReference>
<evidence type="ECO:0000256" key="1">
    <source>
        <dbReference type="ARBA" id="ARBA00022448"/>
    </source>
</evidence>
<dbReference type="PANTHER" id="PTHR45772:SF9">
    <property type="entry name" value="CONSERVED COMPONENT OF ABC TRANSPORTER FOR NATURAL AMINO ACIDS"/>
    <property type="match status" value="1"/>
</dbReference>
<sequence>MTGRVPLFEAEGIVMRFGGVVALRKVSVTQFEGETLGMIGPNGSGKTTFVNVVTGHLAPQEGRVRVAGAEVTGFRPHRMAAAGITRTYQAVRVFRELTVADNIATATVDAPNRMDADEIAATLDWLQLGHRLAVPAGSLTLFEQRRLEILMRLVQRARLIMLDEPVGGLSATEVRAMLQVLGDLRRRTGLFVIEHAMKVIRELADSVVVMLAGEKLMQGTPAEILADKRVVDQYLGRAHA</sequence>
<accession>A0A0P6VM73</accession>
<dbReference type="InterPro" id="IPR027417">
    <property type="entry name" value="P-loop_NTPase"/>
</dbReference>
<reference evidence="5 6" key="1">
    <citation type="submission" date="2015-09" db="EMBL/GenBank/DDBJ databases">
        <authorList>
            <person name="Jackson K.R."/>
            <person name="Lunt B.L."/>
            <person name="Fisher J.N.B."/>
            <person name="Gardner A.V."/>
            <person name="Bailey M.E."/>
            <person name="Deus L.M."/>
            <person name="Earl A.S."/>
            <person name="Gibby P.D."/>
            <person name="Hartmann K.A."/>
            <person name="Liu J.E."/>
            <person name="Manci A.M."/>
            <person name="Nielsen D.A."/>
            <person name="Solomon M.B."/>
            <person name="Breakwell D.P."/>
            <person name="Burnett S.H."/>
            <person name="Grose J.H."/>
        </authorList>
    </citation>
    <scope>NUCLEOTIDE SEQUENCE [LARGE SCALE GENOMIC DNA]</scope>
    <source>
        <strain evidence="5 6">16</strain>
    </source>
</reference>
<dbReference type="InterPro" id="IPR051120">
    <property type="entry name" value="ABC_AA/LPS_Transport"/>
</dbReference>
<keyword evidence="2" id="KW-0547">Nucleotide-binding</keyword>
<keyword evidence="6" id="KW-1185">Reference proteome</keyword>
<proteinExistence type="predicted"/>
<dbReference type="GO" id="GO:0005524">
    <property type="term" value="F:ATP binding"/>
    <property type="evidence" value="ECO:0007669"/>
    <property type="project" value="UniProtKB-KW"/>
</dbReference>
<dbReference type="Gene3D" id="3.40.50.300">
    <property type="entry name" value="P-loop containing nucleotide triphosphate hydrolases"/>
    <property type="match status" value="1"/>
</dbReference>
<dbReference type="OrthoDB" id="9806149at2"/>
<dbReference type="PANTHER" id="PTHR45772">
    <property type="entry name" value="CONSERVED COMPONENT OF ABC TRANSPORTER FOR NATURAL AMINO ACIDS-RELATED"/>
    <property type="match status" value="1"/>
</dbReference>
<feature type="domain" description="ABC transporter" evidence="4">
    <location>
        <begin position="8"/>
        <end position="237"/>
    </location>
</feature>
<dbReference type="InterPro" id="IPR003593">
    <property type="entry name" value="AAA+_ATPase"/>
</dbReference>
<comment type="caution">
    <text evidence="5">The sequence shown here is derived from an EMBL/GenBank/DDBJ whole genome shotgun (WGS) entry which is preliminary data.</text>
</comment>
<gene>
    <name evidence="5" type="ORF">ABB55_02645</name>
</gene>
<dbReference type="GO" id="GO:0016887">
    <property type="term" value="F:ATP hydrolysis activity"/>
    <property type="evidence" value="ECO:0007669"/>
    <property type="project" value="InterPro"/>
</dbReference>
<keyword evidence="3" id="KW-0067">ATP-binding</keyword>
<name>A0A0P6VM73_9HYPH</name>
<dbReference type="Pfam" id="PF00005">
    <property type="entry name" value="ABC_tran"/>
    <property type="match status" value="1"/>
</dbReference>
<evidence type="ECO:0000313" key="6">
    <source>
        <dbReference type="Proteomes" id="UP000048984"/>
    </source>
</evidence>
<dbReference type="RefSeq" id="WP_054357417.1">
    <property type="nucleotide sequence ID" value="NZ_JAPCYQ010000001.1"/>
</dbReference>
<dbReference type="SMART" id="SM00382">
    <property type="entry name" value="AAA"/>
    <property type="match status" value="1"/>
</dbReference>
<evidence type="ECO:0000259" key="4">
    <source>
        <dbReference type="PROSITE" id="PS50893"/>
    </source>
</evidence>
<reference evidence="5 6" key="2">
    <citation type="submission" date="2015-10" db="EMBL/GenBank/DDBJ databases">
        <title>Draft Genome Sequence of Prosthecomicrobium hirschii ATCC 27832.</title>
        <authorList>
            <person name="Daniel J."/>
            <person name="Givan S.A."/>
            <person name="Brun Y.V."/>
            <person name="Brown P.J."/>
        </authorList>
    </citation>
    <scope>NUCLEOTIDE SEQUENCE [LARGE SCALE GENOMIC DNA]</scope>
    <source>
        <strain evidence="5 6">16</strain>
    </source>
</reference>
<dbReference type="AlphaFoldDB" id="A0A0P6VM73"/>
<evidence type="ECO:0000256" key="2">
    <source>
        <dbReference type="ARBA" id="ARBA00022741"/>
    </source>
</evidence>
<evidence type="ECO:0000313" key="5">
    <source>
        <dbReference type="EMBL" id="KPL51254.1"/>
    </source>
</evidence>
<evidence type="ECO:0000256" key="3">
    <source>
        <dbReference type="ARBA" id="ARBA00022840"/>
    </source>
</evidence>
<dbReference type="Proteomes" id="UP000048984">
    <property type="component" value="Unassembled WGS sequence"/>
</dbReference>
<dbReference type="EMBL" id="LJYW01000001">
    <property type="protein sequence ID" value="KPL51254.1"/>
    <property type="molecule type" value="Genomic_DNA"/>
</dbReference>
<dbReference type="GO" id="GO:0005886">
    <property type="term" value="C:plasma membrane"/>
    <property type="evidence" value="ECO:0007669"/>
    <property type="project" value="TreeGrafter"/>
</dbReference>
<dbReference type="InterPro" id="IPR003439">
    <property type="entry name" value="ABC_transporter-like_ATP-bd"/>
</dbReference>